<reference evidence="2" key="1">
    <citation type="journal article" date="2019" name="Int. J. Syst. Evol. Microbiol.">
        <title>The Global Catalogue of Microorganisms (GCM) 10K type strain sequencing project: providing services to taxonomists for standard genome sequencing and annotation.</title>
        <authorList>
            <consortium name="The Broad Institute Genomics Platform"/>
            <consortium name="The Broad Institute Genome Sequencing Center for Infectious Disease"/>
            <person name="Wu L."/>
            <person name="Ma J."/>
        </authorList>
    </citation>
    <scope>NUCLEOTIDE SEQUENCE [LARGE SCALE GENOMIC DNA]</scope>
    <source>
        <strain evidence="2">JCM 13004</strain>
    </source>
</reference>
<dbReference type="Proteomes" id="UP001500037">
    <property type="component" value="Unassembled WGS sequence"/>
</dbReference>
<evidence type="ECO:0008006" key="3">
    <source>
        <dbReference type="Google" id="ProtNLM"/>
    </source>
</evidence>
<dbReference type="RefSeq" id="WP_344444146.1">
    <property type="nucleotide sequence ID" value="NZ_BAAALF010000101.1"/>
</dbReference>
<protein>
    <recommendedName>
        <fullName evidence="3">SIS domain-containing protein</fullName>
    </recommendedName>
</protein>
<gene>
    <name evidence="1" type="ORF">GCM10009665_49350</name>
</gene>
<evidence type="ECO:0000313" key="1">
    <source>
        <dbReference type="EMBL" id="GAA1252738.1"/>
    </source>
</evidence>
<evidence type="ECO:0000313" key="2">
    <source>
        <dbReference type="Proteomes" id="UP001500037"/>
    </source>
</evidence>
<dbReference type="EMBL" id="BAAALF010000101">
    <property type="protein sequence ID" value="GAA1252738.1"/>
    <property type="molecule type" value="Genomic_DNA"/>
</dbReference>
<accession>A0ABP4H865</accession>
<sequence>MDPLRVSALRQGLAGTELLAATRAFAGSLRGAVTRRSARGLLLVGSDGYEPWHLAAHLDEEAAWSDLPLLAPTLIRHRPEDGGPAVGGSGPEGALPLGTVPAVAPPAATPPPHLRHGLPRLAAAGRGETVLVVSPQAAGAGLLERLADARRGGATVLALAADDRADDGELTALAHRSLTVDSAAAPEFDLVQHLVSAAAGEQPRRTDRLARLVARFTTEPVNRW</sequence>
<name>A0ABP4H865_9ACTN</name>
<keyword evidence="2" id="KW-1185">Reference proteome</keyword>
<proteinExistence type="predicted"/>
<organism evidence="1 2">
    <name type="scientific">Kitasatospora nipponensis</name>
    <dbReference type="NCBI Taxonomy" id="258049"/>
    <lineage>
        <taxon>Bacteria</taxon>
        <taxon>Bacillati</taxon>
        <taxon>Actinomycetota</taxon>
        <taxon>Actinomycetes</taxon>
        <taxon>Kitasatosporales</taxon>
        <taxon>Streptomycetaceae</taxon>
        <taxon>Kitasatospora</taxon>
    </lineage>
</organism>
<comment type="caution">
    <text evidence="1">The sequence shown here is derived from an EMBL/GenBank/DDBJ whole genome shotgun (WGS) entry which is preliminary data.</text>
</comment>